<proteinExistence type="predicted"/>
<evidence type="ECO:0008006" key="4">
    <source>
        <dbReference type="Google" id="ProtNLM"/>
    </source>
</evidence>
<organism evidence="2 3">
    <name type="scientific">Ruegeria intermedia</name>
    <dbReference type="NCBI Taxonomy" id="996115"/>
    <lineage>
        <taxon>Bacteria</taxon>
        <taxon>Pseudomonadati</taxon>
        <taxon>Pseudomonadota</taxon>
        <taxon>Alphaproteobacteria</taxon>
        <taxon>Rhodobacterales</taxon>
        <taxon>Roseobacteraceae</taxon>
        <taxon>Ruegeria</taxon>
    </lineage>
</organism>
<dbReference type="RefSeq" id="WP_223162468.1">
    <property type="nucleotide sequence ID" value="NZ_FQVK01000010.1"/>
</dbReference>
<dbReference type="AlphaFoldDB" id="A0A1M4WXD8"/>
<name>A0A1M4WXD8_9RHOB</name>
<evidence type="ECO:0000313" key="2">
    <source>
        <dbReference type="EMBL" id="SHE85906.1"/>
    </source>
</evidence>
<sequence>MPNINGTTGNDSIDVSNDSGTLNGAPQGSPINDIRARGGNDVVTVSNRMS</sequence>
<feature type="compositionally biased region" description="Polar residues" evidence="1">
    <location>
        <begin position="1"/>
        <end position="30"/>
    </location>
</feature>
<evidence type="ECO:0000313" key="3">
    <source>
        <dbReference type="Proteomes" id="UP000325134"/>
    </source>
</evidence>
<accession>A0A1M4WXD8</accession>
<gene>
    <name evidence="2" type="ORF">SAMN05444279_11014</name>
</gene>
<dbReference type="EMBL" id="FQVK01000010">
    <property type="protein sequence ID" value="SHE85906.1"/>
    <property type="molecule type" value="Genomic_DNA"/>
</dbReference>
<reference evidence="2 3" key="1">
    <citation type="submission" date="2016-11" db="EMBL/GenBank/DDBJ databases">
        <authorList>
            <person name="Varghese N."/>
            <person name="Submissions S."/>
        </authorList>
    </citation>
    <scope>NUCLEOTIDE SEQUENCE [LARGE SCALE GENOMIC DNA]</scope>
    <source>
        <strain evidence="2 3">DSM 29341</strain>
    </source>
</reference>
<protein>
    <recommendedName>
        <fullName evidence="4">Hemolysin-type calcium-binding repeat-containing protein</fullName>
    </recommendedName>
</protein>
<keyword evidence="3" id="KW-1185">Reference proteome</keyword>
<feature type="region of interest" description="Disordered" evidence="1">
    <location>
        <begin position="1"/>
        <end position="50"/>
    </location>
</feature>
<dbReference type="Proteomes" id="UP000325134">
    <property type="component" value="Unassembled WGS sequence"/>
</dbReference>
<evidence type="ECO:0000256" key="1">
    <source>
        <dbReference type="SAM" id="MobiDB-lite"/>
    </source>
</evidence>